<proteinExistence type="predicted"/>
<evidence type="ECO:0000313" key="2">
    <source>
        <dbReference type="Proteomes" id="UP001179501"/>
    </source>
</evidence>
<accession>A0AAE9XC39</accession>
<dbReference type="EMBL" id="CP116614">
    <property type="protein sequence ID" value="WCG03557.1"/>
    <property type="molecule type" value="Genomic_DNA"/>
</dbReference>
<dbReference type="AlphaFoldDB" id="A0AAE9XC39"/>
<name>A0AAE9XC39_PORGN</name>
<dbReference type="InterPro" id="IPR012456">
    <property type="entry name" value="DUF1661"/>
</dbReference>
<dbReference type="Pfam" id="PF07877">
    <property type="entry name" value="DUF1661"/>
    <property type="match status" value="1"/>
</dbReference>
<protein>
    <submittedName>
        <fullName evidence="1">DUF1661 domain-containing protein</fullName>
    </submittedName>
</protein>
<gene>
    <name evidence="1" type="ORF">NY151_02095</name>
</gene>
<reference evidence="1" key="1">
    <citation type="submission" date="2023-01" db="EMBL/GenBank/DDBJ databases">
        <title>Phages are important unrecognized players in the ecology of the oral pathogen Porphyromonas gingivalis.</title>
        <authorList>
            <person name="Matrishin C.B."/>
            <person name="Kauffman K.M."/>
        </authorList>
    </citation>
    <scope>NUCLEOTIDE SEQUENCE</scope>
    <source>
        <strain evidence="1">ATCC 49417</strain>
    </source>
</reference>
<dbReference type="RefSeq" id="WP_130266912.1">
    <property type="nucleotide sequence ID" value="NZ_BAABSI010000001.1"/>
</dbReference>
<evidence type="ECO:0000313" key="1">
    <source>
        <dbReference type="EMBL" id="WCG03557.1"/>
    </source>
</evidence>
<dbReference type="Proteomes" id="UP001179501">
    <property type="component" value="Chromosome"/>
</dbReference>
<sequence length="43" mass="5105">MCFPENTNQNYFVLARKFFPSRAKTKKISRHVFRGVGWNNSRA</sequence>
<organism evidence="1 2">
    <name type="scientific">Porphyromonas gingivalis</name>
    <name type="common">Bacteroides gingivalis</name>
    <dbReference type="NCBI Taxonomy" id="837"/>
    <lineage>
        <taxon>Bacteria</taxon>
        <taxon>Pseudomonadati</taxon>
        <taxon>Bacteroidota</taxon>
        <taxon>Bacteroidia</taxon>
        <taxon>Bacteroidales</taxon>
        <taxon>Porphyromonadaceae</taxon>
        <taxon>Porphyromonas</taxon>
    </lineage>
</organism>